<dbReference type="AlphaFoldDB" id="A0A9E7GFD7"/>
<dbReference type="EMBL" id="CP097508">
    <property type="protein sequence ID" value="URE10143.1"/>
    <property type="molecule type" value="Genomic_DNA"/>
</dbReference>
<evidence type="ECO:0000313" key="2">
    <source>
        <dbReference type="Proteomes" id="UP001055439"/>
    </source>
</evidence>
<protein>
    <submittedName>
        <fullName evidence="1">Uncharacterized protein</fullName>
    </submittedName>
</protein>
<evidence type="ECO:0000313" key="1">
    <source>
        <dbReference type="EMBL" id="URE10143.1"/>
    </source>
</evidence>
<name>A0A9E7GFD7_9LILI</name>
<proteinExistence type="predicted"/>
<sequence>MGKCVMVITKGERLVAWVAPFLGLLNVDFAAVLQKWFVEQSCKACAKVHGKDNHSILKKLRAAASSLHSTTLLYSWMDLMALIYGESKAEER</sequence>
<reference evidence="1" key="1">
    <citation type="submission" date="2022-05" db="EMBL/GenBank/DDBJ databases">
        <title>The Musa troglodytarum L. genome provides insights into the mechanism of non-climacteric behaviour and enrichment of carotenoids.</title>
        <authorList>
            <person name="Wang J."/>
        </authorList>
    </citation>
    <scope>NUCLEOTIDE SEQUENCE</scope>
    <source>
        <tissue evidence="1">Leaf</tissue>
    </source>
</reference>
<dbReference type="OrthoDB" id="10635941at2759"/>
<keyword evidence="2" id="KW-1185">Reference proteome</keyword>
<organism evidence="1 2">
    <name type="scientific">Musa troglodytarum</name>
    <name type="common">fe'i banana</name>
    <dbReference type="NCBI Taxonomy" id="320322"/>
    <lineage>
        <taxon>Eukaryota</taxon>
        <taxon>Viridiplantae</taxon>
        <taxon>Streptophyta</taxon>
        <taxon>Embryophyta</taxon>
        <taxon>Tracheophyta</taxon>
        <taxon>Spermatophyta</taxon>
        <taxon>Magnoliopsida</taxon>
        <taxon>Liliopsida</taxon>
        <taxon>Zingiberales</taxon>
        <taxon>Musaceae</taxon>
        <taxon>Musa</taxon>
    </lineage>
</organism>
<accession>A0A9E7GFD7</accession>
<dbReference type="Proteomes" id="UP001055439">
    <property type="component" value="Chromosome 6"/>
</dbReference>
<gene>
    <name evidence="1" type="ORF">MUK42_04836</name>
</gene>